<evidence type="ECO:0000259" key="2">
    <source>
        <dbReference type="SMART" id="SM00646"/>
    </source>
</evidence>
<dbReference type="InterPro" id="IPR050695">
    <property type="entry name" value="N-acetylmuramoyl_amidase_3"/>
</dbReference>
<dbReference type="InterPro" id="IPR002508">
    <property type="entry name" value="MurNAc-LAA_cat"/>
</dbReference>
<dbReference type="GO" id="GO:0009253">
    <property type="term" value="P:peptidoglycan catabolic process"/>
    <property type="evidence" value="ECO:0007669"/>
    <property type="project" value="InterPro"/>
</dbReference>
<proteinExistence type="predicted"/>
<evidence type="ECO:0000256" key="1">
    <source>
        <dbReference type="ARBA" id="ARBA00022801"/>
    </source>
</evidence>
<dbReference type="RefSeq" id="WP_074717318.1">
    <property type="nucleotide sequence ID" value="NZ_FNWV01000007.1"/>
</dbReference>
<dbReference type="GO" id="GO:0008745">
    <property type="term" value="F:N-acetylmuramoyl-L-alanine amidase activity"/>
    <property type="evidence" value="ECO:0007669"/>
    <property type="project" value="InterPro"/>
</dbReference>
<dbReference type="CDD" id="cd02696">
    <property type="entry name" value="MurNAc-LAA"/>
    <property type="match status" value="1"/>
</dbReference>
<dbReference type="PANTHER" id="PTHR30404">
    <property type="entry name" value="N-ACETYLMURAMOYL-L-ALANINE AMIDASE"/>
    <property type="match status" value="1"/>
</dbReference>
<reference evidence="3 4" key="1">
    <citation type="submission" date="2016-10" db="EMBL/GenBank/DDBJ databases">
        <authorList>
            <person name="de Groot N.N."/>
        </authorList>
    </citation>
    <scope>NUCLEOTIDE SEQUENCE [LARGE SCALE GENOMIC DNA]</scope>
    <source>
        <strain evidence="3 4">YAD2003</strain>
    </source>
</reference>
<evidence type="ECO:0000313" key="4">
    <source>
        <dbReference type="Proteomes" id="UP000183190"/>
    </source>
</evidence>
<dbReference type="EMBL" id="FNWV01000007">
    <property type="protein sequence ID" value="SEH69686.1"/>
    <property type="molecule type" value="Genomic_DNA"/>
</dbReference>
<dbReference type="OrthoDB" id="9806267at2"/>
<keyword evidence="1" id="KW-0378">Hydrolase</keyword>
<dbReference type="Proteomes" id="UP000183190">
    <property type="component" value="Unassembled WGS sequence"/>
</dbReference>
<dbReference type="SUPFAM" id="SSF53187">
    <property type="entry name" value="Zn-dependent exopeptidases"/>
    <property type="match status" value="1"/>
</dbReference>
<sequence length="244" mass="26826">MRKVHRKIVSGALLCGCALFTLYGASRIAERTENGALPVSITDMENETPVIVLDAGHGGIDGGCTSSEGVPEKGINLDILLKLRDMLEVNGFEVRVTRDTDRSIHDEGVEGIAAQKSSDMDNRLAIFNESDNAVCISIHQNQFTDPKYSGAQMFYSGSNSTSEALASALQGKFREFLQPENDREIKLCGKELFLCYYSNNPTVMAECGFLSNPDEAALLNTEEYRSKVAFTLFSGINDYLEQKK</sequence>
<name>A0A1H6K8N6_RUMFL</name>
<gene>
    <name evidence="3" type="ORF">SAMN02910265_02197</name>
</gene>
<dbReference type="PANTHER" id="PTHR30404:SF0">
    <property type="entry name" value="N-ACETYLMURAMOYL-L-ALANINE AMIDASE AMIC"/>
    <property type="match status" value="1"/>
</dbReference>
<dbReference type="GO" id="GO:0030288">
    <property type="term" value="C:outer membrane-bounded periplasmic space"/>
    <property type="evidence" value="ECO:0007669"/>
    <property type="project" value="TreeGrafter"/>
</dbReference>
<dbReference type="Gene3D" id="3.40.630.40">
    <property type="entry name" value="Zn-dependent exopeptidases"/>
    <property type="match status" value="1"/>
</dbReference>
<accession>A0A1H6K8N6</accession>
<organism evidence="3 4">
    <name type="scientific">Ruminococcus flavefaciens</name>
    <dbReference type="NCBI Taxonomy" id="1265"/>
    <lineage>
        <taxon>Bacteria</taxon>
        <taxon>Bacillati</taxon>
        <taxon>Bacillota</taxon>
        <taxon>Clostridia</taxon>
        <taxon>Eubacteriales</taxon>
        <taxon>Oscillospiraceae</taxon>
        <taxon>Ruminococcus</taxon>
    </lineage>
</organism>
<dbReference type="SMART" id="SM00646">
    <property type="entry name" value="Ami_3"/>
    <property type="match status" value="1"/>
</dbReference>
<dbReference type="Pfam" id="PF01520">
    <property type="entry name" value="Amidase_3"/>
    <property type="match status" value="1"/>
</dbReference>
<evidence type="ECO:0000313" key="3">
    <source>
        <dbReference type="EMBL" id="SEH69686.1"/>
    </source>
</evidence>
<dbReference type="AlphaFoldDB" id="A0A1H6K8N6"/>
<protein>
    <submittedName>
        <fullName evidence="3">N-acetylmuramoyl-L-alanine amidase</fullName>
    </submittedName>
</protein>
<feature type="domain" description="MurNAc-LAA" evidence="2">
    <location>
        <begin position="122"/>
        <end position="237"/>
    </location>
</feature>